<accession>A0A1W1BB15</accession>
<feature type="domain" description="AAA-ATPase-like" evidence="1">
    <location>
        <begin position="10"/>
        <end position="207"/>
    </location>
</feature>
<reference evidence="2" key="1">
    <citation type="submission" date="2016-10" db="EMBL/GenBank/DDBJ databases">
        <authorList>
            <person name="de Groot N.N."/>
        </authorList>
    </citation>
    <scope>NUCLEOTIDE SEQUENCE</scope>
</reference>
<proteinExistence type="predicted"/>
<dbReference type="Pfam" id="PF09820">
    <property type="entry name" value="AAA-ATPase_like"/>
    <property type="match status" value="1"/>
</dbReference>
<sequence>MKQQTLKKLPISISTFSKIREGNYLYIDKTKEAYNLITNHQYAFLSRPRRFGKSLFLDTLKEIFEGNQKLFEELYIYNKWDFEEKFPVINIDFSKGRVENREHLDEKILQILKENQDNLGIECKYITDTAGCFRELIIHAYKKYNRPVVILIDEYDKPILDNIEEFKKANSIRDGLYNLYSVMKGSDRYIKFVFLTGVSKFSRASIFSGLNNLRDISLLPQFGTICGYTQNDIETTFQPYLQGVDLERVKLWYNGYNFLNDKVYNPFDILLFIDGDYVFRNYWFNTGTPSFLVKLFQTQDYNLAKFENLRLEEQMLDAFDINRLNLETVMFQSGYLTIKEQIIKRNRIEYILTYPNLETQMSFNDYLLEYLVKNHQKKNSVQNGLIDMLEIANLDGLEQVIKSLFASIAYNNFVNNNIQDYEGFYASVIYAYFAGTGFDKIVAEDATNVGRIDLSVFIDDKVYIFEFKVDQLGALAQIKSRNYHQKYLGDYNEIYIVGVEFDSSTKNVVGYEWERIK</sequence>
<evidence type="ECO:0000259" key="1">
    <source>
        <dbReference type="Pfam" id="PF09820"/>
    </source>
</evidence>
<dbReference type="AlphaFoldDB" id="A0A1W1BB15"/>
<dbReference type="EMBL" id="FPHE01000013">
    <property type="protein sequence ID" value="SFV50780.1"/>
    <property type="molecule type" value="Genomic_DNA"/>
</dbReference>
<gene>
    <name evidence="2" type="ORF">MNB_SV-12-89</name>
</gene>
<name>A0A1W1BB15_9ZZZZ</name>
<dbReference type="InterPro" id="IPR018631">
    <property type="entry name" value="AAA-ATPase-like_dom"/>
</dbReference>
<dbReference type="InterPro" id="IPR012547">
    <property type="entry name" value="PDDEXK_9"/>
</dbReference>
<dbReference type="PANTHER" id="PTHR34825">
    <property type="entry name" value="CONSERVED PROTEIN, WITH A WEAK D-GALACTARATE DEHYDRATASE/ALTRONATE HYDROLASE DOMAIN"/>
    <property type="match status" value="1"/>
</dbReference>
<organism evidence="2">
    <name type="scientific">hydrothermal vent metagenome</name>
    <dbReference type="NCBI Taxonomy" id="652676"/>
    <lineage>
        <taxon>unclassified sequences</taxon>
        <taxon>metagenomes</taxon>
        <taxon>ecological metagenomes</taxon>
    </lineage>
</organism>
<evidence type="ECO:0000313" key="2">
    <source>
        <dbReference type="EMBL" id="SFV50780.1"/>
    </source>
</evidence>
<dbReference type="PANTHER" id="PTHR34825:SF1">
    <property type="entry name" value="AAA-ATPASE-LIKE DOMAIN-CONTAINING PROTEIN"/>
    <property type="match status" value="1"/>
</dbReference>
<protein>
    <recommendedName>
        <fullName evidence="1">AAA-ATPase-like domain-containing protein</fullName>
    </recommendedName>
</protein>
<dbReference type="Pfam" id="PF08011">
    <property type="entry name" value="PDDEXK_9"/>
    <property type="match status" value="1"/>
</dbReference>